<accession>A0ABS9Z2R2</accession>
<evidence type="ECO:0000313" key="3">
    <source>
        <dbReference type="Proteomes" id="UP001139104"/>
    </source>
</evidence>
<dbReference type="Proteomes" id="UP001139104">
    <property type="component" value="Unassembled WGS sequence"/>
</dbReference>
<gene>
    <name evidence="2" type="ORF">K2U94_04135</name>
</gene>
<protein>
    <submittedName>
        <fullName evidence="2">Pilus assembly protein</fullName>
    </submittedName>
</protein>
<comment type="caution">
    <text evidence="2">The sequence shown here is derived from an EMBL/GenBank/DDBJ whole genome shotgun (WGS) entry which is preliminary data.</text>
</comment>
<reference evidence="2" key="1">
    <citation type="journal article" date="2022" name="ISME J.">
        <title>Identification of active gaseous-alkane degraders at natural gas seeps.</title>
        <authorList>
            <person name="Farhan Ul Haque M."/>
            <person name="Hernandez M."/>
            <person name="Crombie A.T."/>
            <person name="Murrell J.C."/>
        </authorList>
    </citation>
    <scope>NUCLEOTIDE SEQUENCE</scope>
    <source>
        <strain evidence="2">PC2</strain>
    </source>
</reference>
<evidence type="ECO:0000313" key="2">
    <source>
        <dbReference type="EMBL" id="MCI4681959.1"/>
    </source>
</evidence>
<proteinExistence type="predicted"/>
<feature type="transmembrane region" description="Helical" evidence="1">
    <location>
        <begin position="12"/>
        <end position="30"/>
    </location>
</feature>
<keyword evidence="1" id="KW-0812">Transmembrane</keyword>
<dbReference type="EMBL" id="JAIVFP010000001">
    <property type="protein sequence ID" value="MCI4681959.1"/>
    <property type="molecule type" value="Genomic_DNA"/>
</dbReference>
<keyword evidence="1" id="KW-1133">Transmembrane helix</keyword>
<evidence type="ECO:0000256" key="1">
    <source>
        <dbReference type="SAM" id="Phobius"/>
    </source>
</evidence>
<name>A0ABS9Z2R2_9HYPH</name>
<sequence length="173" mass="18393">MASRFLRDRRAVTAVEFALVVPIALLLLIGEYNLTDAMSTKRKLTITAHTIADLVARQPSVNASLMTAILNASAQIVSPYNMSNTSVVVAELTTDGSGKTTVTWSQAINGTALSQGAKVTLPAGLAEANTSIIYASVSFTFTPVFNGIIVSPTVFNSTFYENPRISSTVPYTN</sequence>
<dbReference type="RefSeq" id="WP_243065994.1">
    <property type="nucleotide sequence ID" value="NZ_JAIVFK010000029.1"/>
</dbReference>
<keyword evidence="3" id="KW-1185">Reference proteome</keyword>
<keyword evidence="1" id="KW-0472">Membrane</keyword>
<organism evidence="2 3">
    <name type="scientific">Candidatus Rhodoblastus alkanivorans</name>
    <dbReference type="NCBI Taxonomy" id="2954117"/>
    <lineage>
        <taxon>Bacteria</taxon>
        <taxon>Pseudomonadati</taxon>
        <taxon>Pseudomonadota</taxon>
        <taxon>Alphaproteobacteria</taxon>
        <taxon>Hyphomicrobiales</taxon>
        <taxon>Rhodoblastaceae</taxon>
        <taxon>Rhodoblastus</taxon>
    </lineage>
</organism>